<keyword evidence="1" id="KW-0812">Transmembrane</keyword>
<protein>
    <submittedName>
        <fullName evidence="2">Uncharacterized protein</fullName>
    </submittedName>
</protein>
<keyword evidence="3" id="KW-1185">Reference proteome</keyword>
<comment type="caution">
    <text evidence="2">The sequence shown here is derived from an EMBL/GenBank/DDBJ whole genome shotgun (WGS) entry which is preliminary data.</text>
</comment>
<keyword evidence="1" id="KW-1133">Transmembrane helix</keyword>
<proteinExistence type="predicted"/>
<dbReference type="AlphaFoldDB" id="A0A4R4D549"/>
<name>A0A4R4D549_9PROT</name>
<evidence type="ECO:0000313" key="2">
    <source>
        <dbReference type="EMBL" id="TCZ51098.1"/>
    </source>
</evidence>
<gene>
    <name evidence="2" type="ORF">EXY23_27125</name>
</gene>
<evidence type="ECO:0000256" key="1">
    <source>
        <dbReference type="SAM" id="Phobius"/>
    </source>
</evidence>
<sequence length="75" mass="7940">MQHHAFADAGIAIPPRPARAGSVQAGARLALHRRAGAARRGLRELSEVEEASLVGILALLAFWGVAELVLFLQGM</sequence>
<dbReference type="Proteomes" id="UP000295023">
    <property type="component" value="Unassembled WGS sequence"/>
</dbReference>
<feature type="transmembrane region" description="Helical" evidence="1">
    <location>
        <begin position="51"/>
        <end position="72"/>
    </location>
</feature>
<organism evidence="2 3">
    <name type="scientific">Roseicella aquatilis</name>
    <dbReference type="NCBI Taxonomy" id="2527868"/>
    <lineage>
        <taxon>Bacteria</taxon>
        <taxon>Pseudomonadati</taxon>
        <taxon>Pseudomonadota</taxon>
        <taxon>Alphaproteobacteria</taxon>
        <taxon>Acetobacterales</taxon>
        <taxon>Roseomonadaceae</taxon>
        <taxon>Roseicella</taxon>
    </lineage>
</organism>
<keyword evidence="1" id="KW-0472">Membrane</keyword>
<accession>A0A4R4D549</accession>
<reference evidence="2 3" key="1">
    <citation type="submission" date="2019-03" db="EMBL/GenBank/DDBJ databases">
        <title>Paracraurococcus aquatilis NE82 genome sequence.</title>
        <authorList>
            <person name="Zhao Y."/>
            <person name="Du Z."/>
        </authorList>
    </citation>
    <scope>NUCLEOTIDE SEQUENCE [LARGE SCALE GENOMIC DNA]</scope>
    <source>
        <strain evidence="2 3">NE82</strain>
    </source>
</reference>
<evidence type="ECO:0000313" key="3">
    <source>
        <dbReference type="Proteomes" id="UP000295023"/>
    </source>
</evidence>
<dbReference type="EMBL" id="SKBM01000060">
    <property type="protein sequence ID" value="TCZ51098.1"/>
    <property type="molecule type" value="Genomic_DNA"/>
</dbReference>
<dbReference type="RefSeq" id="WP_132297717.1">
    <property type="nucleotide sequence ID" value="NZ_SKBM01000060.1"/>
</dbReference>